<reference evidence="7 8" key="1">
    <citation type="submission" date="2020-08" db="EMBL/GenBank/DDBJ databases">
        <title>Genomic Encyclopedia of Type Strains, Phase IV (KMG-V): Genome sequencing to study the core and pangenomes of soil and plant-associated prokaryotes.</title>
        <authorList>
            <person name="Whitman W."/>
        </authorList>
    </citation>
    <scope>NUCLEOTIDE SEQUENCE [LARGE SCALE GENOMIC DNA]</scope>
    <source>
        <strain evidence="7 8">MP601</strain>
    </source>
</reference>
<dbReference type="CDD" id="cd15482">
    <property type="entry name" value="Sialidase_non-viral"/>
    <property type="match status" value="1"/>
</dbReference>
<dbReference type="GO" id="GO:0016798">
    <property type="term" value="F:hydrolase activity, acting on glycosyl bonds"/>
    <property type="evidence" value="ECO:0007669"/>
    <property type="project" value="UniProtKB-KW"/>
</dbReference>
<dbReference type="Gene3D" id="2.130.10.10">
    <property type="entry name" value="YVTN repeat-like/Quinoprotein amine dehydrogenase"/>
    <property type="match status" value="2"/>
</dbReference>
<sequence length="767" mass="83846">MMLQRGISSDLNSIVHFILGIKKSRKAHIFLCLALTVMLHTKAGAQLPQQSYNWKNVQIHGGGFVDGVIYHPSEKDLMYCRTDMGGAYKWNAVLKNWEPLLDWVAYKDNNLMGVESIALDPANPNRLYMACGTYTASPGPNAILLSANRGKTFKRVDVPFKMGGNENGRGNGERMAVDPNNGDIIYMGTRIDGLWKSEDRAATWTRVSAFPFPVNQPAETTAKGTIQPKSNGIIFIIFDGNSRLKNRSAILYAGISGKEQENIYRSIDGGQTWLPLPGQPAGLMPTHGILAADGMLYISYSSSPGPDVASDGAVYKYDPQQHKWRDITPVKPQPETQKGFGYAAVAVDARHPETIIASTYHRYGKAGGEDIFRSLDGGQSWHPIFTGSGGGKLDYSSAPYIVHTGIHWLFDLEIDPFDSNHAIFTTGYGLHETFDLTDADHNKPTTWRVMNNGIEETVGLDLLSPPKGVALISAIGDYGGFVHHNLDTPAPEGNFTNPSFSNTNSISCAVENGDIIARVGESSGINFGYSLNGGKSWQAAQGQPQSNSKGGSVCVSASGKSWIWTPQKSVPYKTSDRGATWVPIDNLPVNTRVIADQVNPSKFYAMDLYGGKLYISIDSGSTFSEYELWLPNGYPKRANRGDNRGGQDQIYATPGKEGDLWIAAFDGLYRSNGGDFRFAKMDQVTEIHAFGFGKAAPKRNFPALFLAGTVRGKDGIFRSDDAGETWVCINDTRHRLGLILQITGDPKKYGRVYVGTHGRGIFYGDIN</sequence>
<evidence type="ECO:0000256" key="4">
    <source>
        <dbReference type="ARBA" id="ARBA00023295"/>
    </source>
</evidence>
<evidence type="ECO:0000256" key="2">
    <source>
        <dbReference type="ARBA" id="ARBA00022801"/>
    </source>
</evidence>
<evidence type="ECO:0000256" key="6">
    <source>
        <dbReference type="ARBA" id="ARBA00037986"/>
    </source>
</evidence>
<name>A0A841JJK8_9SPHI</name>
<dbReference type="GO" id="GO:0000272">
    <property type="term" value="P:polysaccharide catabolic process"/>
    <property type="evidence" value="ECO:0007669"/>
    <property type="project" value="UniProtKB-KW"/>
</dbReference>
<comment type="caution">
    <text evidence="7">The sequence shown here is derived from an EMBL/GenBank/DDBJ whole genome shotgun (WGS) entry which is preliminary data.</text>
</comment>
<dbReference type="SUPFAM" id="SSF110296">
    <property type="entry name" value="Oligoxyloglucan reducing end-specific cellobiohydrolase"/>
    <property type="match status" value="2"/>
</dbReference>
<keyword evidence="2" id="KW-0378">Hydrolase</keyword>
<dbReference type="PANTHER" id="PTHR43739:SF2">
    <property type="entry name" value="OLIGOXYLOGLUCAN-REDUCING END-SPECIFIC XYLOGLUCANASE-RELATED"/>
    <property type="match status" value="1"/>
</dbReference>
<accession>A0A841JJK8</accession>
<evidence type="ECO:0000256" key="1">
    <source>
        <dbReference type="ARBA" id="ARBA00022729"/>
    </source>
</evidence>
<dbReference type="GO" id="GO:0010411">
    <property type="term" value="P:xyloglucan metabolic process"/>
    <property type="evidence" value="ECO:0007669"/>
    <property type="project" value="TreeGrafter"/>
</dbReference>
<dbReference type="PANTHER" id="PTHR43739">
    <property type="entry name" value="XYLOGLUCANASE (EUROFUNG)"/>
    <property type="match status" value="1"/>
</dbReference>
<dbReference type="AlphaFoldDB" id="A0A841JJK8"/>
<keyword evidence="4" id="KW-0326">Glycosidase</keyword>
<dbReference type="InterPro" id="IPR015943">
    <property type="entry name" value="WD40/YVTN_repeat-like_dom_sf"/>
</dbReference>
<evidence type="ECO:0000313" key="7">
    <source>
        <dbReference type="EMBL" id="MBB6130664.1"/>
    </source>
</evidence>
<dbReference type="RefSeq" id="WP_221276141.1">
    <property type="nucleotide sequence ID" value="NZ_JACHCA010000016.1"/>
</dbReference>
<dbReference type="Proteomes" id="UP000548326">
    <property type="component" value="Unassembled WGS sequence"/>
</dbReference>
<dbReference type="EMBL" id="JACHCA010000016">
    <property type="protein sequence ID" value="MBB6130664.1"/>
    <property type="molecule type" value="Genomic_DNA"/>
</dbReference>
<evidence type="ECO:0000256" key="3">
    <source>
        <dbReference type="ARBA" id="ARBA00023277"/>
    </source>
</evidence>
<organism evidence="7 8">
    <name type="scientific">Mucilaginibacter lappiensis</name>
    <dbReference type="NCBI Taxonomy" id="354630"/>
    <lineage>
        <taxon>Bacteria</taxon>
        <taxon>Pseudomonadati</taxon>
        <taxon>Bacteroidota</taxon>
        <taxon>Sphingobacteriia</taxon>
        <taxon>Sphingobacteriales</taxon>
        <taxon>Sphingobacteriaceae</taxon>
        <taxon>Mucilaginibacter</taxon>
    </lineage>
</organism>
<keyword evidence="1" id="KW-0732">Signal</keyword>
<protein>
    <submittedName>
        <fullName evidence="7">Photosystem II stability/assembly factor-like uncharacterized protein</fullName>
    </submittedName>
</protein>
<dbReference type="InterPro" id="IPR052025">
    <property type="entry name" value="Xyloglucanase_GH74"/>
</dbReference>
<evidence type="ECO:0000256" key="5">
    <source>
        <dbReference type="ARBA" id="ARBA00023326"/>
    </source>
</evidence>
<keyword evidence="3" id="KW-0119">Carbohydrate metabolism</keyword>
<gene>
    <name evidence="7" type="ORF">HDF22_004807</name>
</gene>
<keyword evidence="5" id="KW-0624">Polysaccharide degradation</keyword>
<evidence type="ECO:0000313" key="8">
    <source>
        <dbReference type="Proteomes" id="UP000548326"/>
    </source>
</evidence>
<comment type="similarity">
    <text evidence="6">Belongs to the glycosyl hydrolase 74 family.</text>
</comment>
<proteinExistence type="inferred from homology"/>